<dbReference type="STRING" id="1312852.EG19_08600"/>
<dbReference type="GO" id="GO:0000162">
    <property type="term" value="P:L-tryptophan biosynthetic process"/>
    <property type="evidence" value="ECO:0007669"/>
    <property type="project" value="UniProtKB-UniPathway"/>
</dbReference>
<evidence type="ECO:0000256" key="8">
    <source>
        <dbReference type="ARBA" id="ARBA00023239"/>
    </source>
</evidence>
<dbReference type="UniPathway" id="UPA00035">
    <property type="reaction ID" value="UER00043"/>
</dbReference>
<evidence type="ECO:0000256" key="4">
    <source>
        <dbReference type="ARBA" id="ARBA00022605"/>
    </source>
</evidence>
<proteinExistence type="predicted"/>
<keyword evidence="5" id="KW-0210">Decarboxylase</keyword>
<sequence length="253" mass="27212">MGKNWLELLVASGTARFAEPPKASNPEFPRRSLLQALSEEGVRIIAEVKRQSPSAGVLREPMDPAGLARAYQRGGAAAISVVTEPRYFGGDSRWVAEVKQATSLPVLQKDFFSRPEHLAHGLASGADAVLLIARVLPGSLLSEMVACCRELGLEPLVETHNEEDVQRALDAGATLLGVNSRDLATFTVQVEAAAALVRGLPSGVVGVLESGVKDPGQFSQLVAQGVRRFLIGEYLLRQEEPERALKGLLEARW</sequence>
<keyword evidence="6" id="KW-0822">Tryptophan biosynthesis</keyword>
<evidence type="ECO:0000256" key="6">
    <source>
        <dbReference type="ARBA" id="ARBA00022822"/>
    </source>
</evidence>
<dbReference type="PANTHER" id="PTHR22854">
    <property type="entry name" value="TRYPTOPHAN BIOSYNTHESIS PROTEIN"/>
    <property type="match status" value="1"/>
</dbReference>
<evidence type="ECO:0000256" key="2">
    <source>
        <dbReference type="ARBA" id="ARBA00004696"/>
    </source>
</evidence>
<dbReference type="EC" id="4.1.1.48" evidence="3"/>
<protein>
    <recommendedName>
        <fullName evidence="3">indole-3-glycerol-phosphate synthase</fullName>
        <ecNumber evidence="3">4.1.1.48</ecNumber>
    </recommendedName>
</protein>
<evidence type="ECO:0000256" key="3">
    <source>
        <dbReference type="ARBA" id="ARBA00012362"/>
    </source>
</evidence>
<dbReference type="GO" id="GO:0004425">
    <property type="term" value="F:indole-3-glycerol-phosphate synthase activity"/>
    <property type="evidence" value="ECO:0007669"/>
    <property type="project" value="UniProtKB-EC"/>
</dbReference>
<dbReference type="Pfam" id="PF00218">
    <property type="entry name" value="IGPS"/>
    <property type="match status" value="1"/>
</dbReference>
<accession>A0A062XKB1</accession>
<feature type="domain" description="Indole-3-glycerol phosphate synthase" evidence="9">
    <location>
        <begin position="25"/>
        <end position="247"/>
    </location>
</feature>
<organism evidence="10 11">
    <name type="scientific">Thermoanaerobaculum aquaticum</name>
    <dbReference type="NCBI Taxonomy" id="1312852"/>
    <lineage>
        <taxon>Bacteria</taxon>
        <taxon>Pseudomonadati</taxon>
        <taxon>Acidobacteriota</taxon>
        <taxon>Thermoanaerobaculia</taxon>
        <taxon>Thermoanaerobaculales</taxon>
        <taxon>Thermoanaerobaculaceae</taxon>
        <taxon>Thermoanaerobaculum</taxon>
    </lineage>
</organism>
<keyword evidence="4" id="KW-0028">Amino-acid biosynthesis</keyword>
<evidence type="ECO:0000256" key="1">
    <source>
        <dbReference type="ARBA" id="ARBA00001633"/>
    </source>
</evidence>
<dbReference type="InterPro" id="IPR013798">
    <property type="entry name" value="Indole-3-glycerol_P_synth_dom"/>
</dbReference>
<dbReference type="SUPFAM" id="SSF51366">
    <property type="entry name" value="Ribulose-phoshate binding barrel"/>
    <property type="match status" value="1"/>
</dbReference>
<dbReference type="InterPro" id="IPR045186">
    <property type="entry name" value="Indole-3-glycerol_P_synth"/>
</dbReference>
<evidence type="ECO:0000313" key="10">
    <source>
        <dbReference type="EMBL" id="KDA52957.1"/>
    </source>
</evidence>
<dbReference type="RefSeq" id="WP_038050443.1">
    <property type="nucleotide sequence ID" value="NZ_JMFG01000037.1"/>
</dbReference>
<comment type="catalytic activity">
    <reaction evidence="1">
        <text>1-(2-carboxyphenylamino)-1-deoxy-D-ribulose 5-phosphate + H(+) = (1S,2R)-1-C-(indol-3-yl)glycerol 3-phosphate + CO2 + H2O</text>
        <dbReference type="Rhea" id="RHEA:23476"/>
        <dbReference type="ChEBI" id="CHEBI:15377"/>
        <dbReference type="ChEBI" id="CHEBI:15378"/>
        <dbReference type="ChEBI" id="CHEBI:16526"/>
        <dbReference type="ChEBI" id="CHEBI:58613"/>
        <dbReference type="ChEBI" id="CHEBI:58866"/>
        <dbReference type="EC" id="4.1.1.48"/>
    </reaction>
</comment>
<dbReference type="InterPro" id="IPR013785">
    <property type="entry name" value="Aldolase_TIM"/>
</dbReference>
<dbReference type="EMBL" id="JMFG01000037">
    <property type="protein sequence ID" value="KDA52957.1"/>
    <property type="molecule type" value="Genomic_DNA"/>
</dbReference>
<reference evidence="10 11" key="1">
    <citation type="submission" date="2014-04" db="EMBL/GenBank/DDBJ databases">
        <title>The Genome Sequence of Thermoanaerobaculum aquaticum MP-01, The First Cultivated Group 23 Acidobacterium.</title>
        <authorList>
            <person name="Stamps B.W."/>
            <person name="Losey N.A."/>
            <person name="Lawson P.A."/>
            <person name="Stevenson B.S."/>
        </authorList>
    </citation>
    <scope>NUCLEOTIDE SEQUENCE [LARGE SCALE GENOMIC DNA]</scope>
    <source>
        <strain evidence="10 11">MP-01</strain>
    </source>
</reference>
<evidence type="ECO:0000313" key="11">
    <source>
        <dbReference type="Proteomes" id="UP000027284"/>
    </source>
</evidence>
<comment type="pathway">
    <text evidence="2">Amino-acid biosynthesis; L-tryptophan biosynthesis; L-tryptophan from chorismate: step 4/5.</text>
</comment>
<gene>
    <name evidence="10" type="ORF">EG19_08600</name>
</gene>
<dbReference type="GO" id="GO:0004640">
    <property type="term" value="F:phosphoribosylanthranilate isomerase activity"/>
    <property type="evidence" value="ECO:0007669"/>
    <property type="project" value="TreeGrafter"/>
</dbReference>
<evidence type="ECO:0000259" key="9">
    <source>
        <dbReference type="Pfam" id="PF00218"/>
    </source>
</evidence>
<keyword evidence="7" id="KW-0057">Aromatic amino acid biosynthesis</keyword>
<dbReference type="AlphaFoldDB" id="A0A062XKB1"/>
<evidence type="ECO:0000256" key="7">
    <source>
        <dbReference type="ARBA" id="ARBA00023141"/>
    </source>
</evidence>
<dbReference type="Gene3D" id="3.20.20.70">
    <property type="entry name" value="Aldolase class I"/>
    <property type="match status" value="1"/>
</dbReference>
<name>A0A062XKB1_9BACT</name>
<evidence type="ECO:0000256" key="5">
    <source>
        <dbReference type="ARBA" id="ARBA00022793"/>
    </source>
</evidence>
<dbReference type="PANTHER" id="PTHR22854:SF2">
    <property type="entry name" value="INDOLE-3-GLYCEROL-PHOSPHATE SYNTHASE"/>
    <property type="match status" value="1"/>
</dbReference>
<dbReference type="CDD" id="cd00331">
    <property type="entry name" value="IGPS"/>
    <property type="match status" value="1"/>
</dbReference>
<keyword evidence="8" id="KW-0456">Lyase</keyword>
<dbReference type="InterPro" id="IPR011060">
    <property type="entry name" value="RibuloseP-bd_barrel"/>
</dbReference>
<keyword evidence="11" id="KW-1185">Reference proteome</keyword>
<dbReference type="OrthoDB" id="9804217at2"/>
<comment type="caution">
    <text evidence="10">The sequence shown here is derived from an EMBL/GenBank/DDBJ whole genome shotgun (WGS) entry which is preliminary data.</text>
</comment>
<dbReference type="Proteomes" id="UP000027284">
    <property type="component" value="Unassembled WGS sequence"/>
</dbReference>